<organism evidence="7 8">
    <name type="scientific">Gracilinema caldarium (strain ATCC 51460 / DSM 7334 / H1)</name>
    <name type="common">Treponema caldarium</name>
    <dbReference type="NCBI Taxonomy" id="744872"/>
    <lineage>
        <taxon>Bacteria</taxon>
        <taxon>Pseudomonadati</taxon>
        <taxon>Spirochaetota</taxon>
        <taxon>Spirochaetia</taxon>
        <taxon>Spirochaetales</taxon>
        <taxon>Breznakiellaceae</taxon>
        <taxon>Gracilinema</taxon>
    </lineage>
</organism>
<dbReference type="GO" id="GO:0004888">
    <property type="term" value="F:transmembrane signaling receptor activity"/>
    <property type="evidence" value="ECO:0007669"/>
    <property type="project" value="TreeGrafter"/>
</dbReference>
<feature type="domain" description="HAMP" evidence="6">
    <location>
        <begin position="229"/>
        <end position="281"/>
    </location>
</feature>
<dbReference type="SUPFAM" id="SSF58104">
    <property type="entry name" value="Methyl-accepting chemotaxis protein (MCP) signaling domain"/>
    <property type="match status" value="1"/>
</dbReference>
<dbReference type="Gene3D" id="6.10.340.10">
    <property type="match status" value="1"/>
</dbReference>
<evidence type="ECO:0000259" key="6">
    <source>
        <dbReference type="PROSITE" id="PS50885"/>
    </source>
</evidence>
<evidence type="ECO:0000313" key="7">
    <source>
        <dbReference type="EMBL" id="AEJ19000.1"/>
    </source>
</evidence>
<keyword evidence="8" id="KW-1185">Reference proteome</keyword>
<dbReference type="PROSITE" id="PS50111">
    <property type="entry name" value="CHEMOTAXIS_TRANSDUC_2"/>
    <property type="match status" value="1"/>
</dbReference>
<dbReference type="KEGG" id="scd:Spica_0846"/>
<dbReference type="EMBL" id="CP002868">
    <property type="protein sequence ID" value="AEJ19000.1"/>
    <property type="molecule type" value="Genomic_DNA"/>
</dbReference>
<reference evidence="8" key="1">
    <citation type="journal article" date="2013" name="Stand. Genomic Sci.">
        <title>Genome sequence of the thermophilic fresh-water bacterium Spirochaeta caldaria type strain (H1(T)), reclassification of Spirochaeta caldaria, Spirochaeta stenostrepta, and Spirochaeta zuelzerae in the genus Treponema as Treponema caldaria comb. nov., Treponema stenostrepta comb. nov., and Treponema zuelzerae comb. nov., and emendation of the genus Treponema.</title>
        <authorList>
            <person name="Abt B."/>
            <person name="Goker M."/>
            <person name="Scheuner C."/>
            <person name="Han C."/>
            <person name="Lu M."/>
            <person name="Misra M."/>
            <person name="Lapidus A."/>
            <person name="Nolan M."/>
            <person name="Lucas S."/>
            <person name="Hammon N."/>
            <person name="Deshpande S."/>
            <person name="Cheng J.F."/>
            <person name="Tapia R."/>
            <person name="Goodwin L.A."/>
            <person name="Pitluck S."/>
            <person name="Liolios K."/>
            <person name="Pagani I."/>
            <person name="Ivanova N."/>
            <person name="Mavromatis K."/>
            <person name="Mikhailova N."/>
            <person name="Huntemann M."/>
            <person name="Pati A."/>
            <person name="Chen A."/>
            <person name="Palaniappan K."/>
            <person name="Land M."/>
            <person name="Hauser L."/>
            <person name="Jeffries C.D."/>
            <person name="Rohde M."/>
            <person name="Spring S."/>
            <person name="Gronow S."/>
            <person name="Detter J.C."/>
            <person name="Bristow J."/>
            <person name="Eisen J.A."/>
            <person name="Markowitz V."/>
            <person name="Hugenholtz P."/>
            <person name="Kyrpides N.C."/>
            <person name="Woyke T."/>
            <person name="Klenk H.P."/>
        </authorList>
    </citation>
    <scope>NUCLEOTIDE SEQUENCE</scope>
    <source>
        <strain evidence="8">ATCC 51460 / DSM 7334 / H1</strain>
    </source>
</reference>
<evidence type="ECO:0000256" key="2">
    <source>
        <dbReference type="ARBA" id="ARBA00029447"/>
    </source>
</evidence>
<dbReference type="HOGENOM" id="CLU_000445_107_18_12"/>
<dbReference type="PANTHER" id="PTHR43531:SF11">
    <property type="entry name" value="METHYL-ACCEPTING CHEMOTAXIS PROTEIN 3"/>
    <property type="match status" value="1"/>
</dbReference>
<evidence type="ECO:0000256" key="3">
    <source>
        <dbReference type="PROSITE-ProRule" id="PRU00284"/>
    </source>
</evidence>
<evidence type="ECO:0000259" key="5">
    <source>
        <dbReference type="PROSITE" id="PS50111"/>
    </source>
</evidence>
<dbReference type="InterPro" id="IPR004089">
    <property type="entry name" value="MCPsignal_dom"/>
</dbReference>
<evidence type="ECO:0000256" key="1">
    <source>
        <dbReference type="ARBA" id="ARBA00022500"/>
    </source>
</evidence>
<feature type="transmembrane region" description="Helical" evidence="4">
    <location>
        <begin position="7"/>
        <end position="28"/>
    </location>
</feature>
<dbReference type="eggNOG" id="COG0840">
    <property type="taxonomic scope" value="Bacteria"/>
</dbReference>
<comment type="similarity">
    <text evidence="2">Belongs to the methyl-accepting chemotaxis (MCP) protein family.</text>
</comment>
<dbReference type="OrthoDB" id="319733at2"/>
<keyword evidence="4" id="KW-0472">Membrane</keyword>
<dbReference type="GO" id="GO:0007165">
    <property type="term" value="P:signal transduction"/>
    <property type="evidence" value="ECO:0007669"/>
    <property type="project" value="UniProtKB-KW"/>
</dbReference>
<dbReference type="AlphaFoldDB" id="F8F0D6"/>
<dbReference type="InterPro" id="IPR003660">
    <property type="entry name" value="HAMP_dom"/>
</dbReference>
<evidence type="ECO:0000313" key="8">
    <source>
        <dbReference type="Proteomes" id="UP000000503"/>
    </source>
</evidence>
<sequence length="662" mass="72696">MNIRAKLILLVIGMIVLITGASSVYFILQAPLVQIAREREYLDNLVITTQSLQTEVNRLDSSKFVTERPKFYAARVKFGEAFKYIQQITFLRKADKALADALMIVERLQNLNEENLSNVLDVYEELYKHAEELFVFPDNINLQQFYRDDLIINKNSNLVQNARFTLSRFDSYVNILNDSLESSINVISEQGSLIDGQIKNIQRQSITVALFIVGFIIILIALVALVFANTIAKSVIAIAQGVRALAEGDLSVSFTVKSKDEVGKLSKQMNDFITSLDMALLGIKDAADLNNQVKNQLLESSERTHRTLQEMQSAVHNVEEQARLLDQRIADTRKIVTDMTGGVGQLDARLSDQIAMVEESTASITQMLATIGNMARLAERDKELADALVKISDDGKEVFSSAFERVEAITEQVDKIEEMIEIINNIASQTNLLAMNAAIEAAHAGDAGKGFAVVADEIRKLAEASQEGSKEIADSVRDIVNSIESAKAGSGETNKAFAEIEEKIKDVSRSVAEISNSLAETNEGGRQILTAMTSLRELSASINQESRNMAQNTRSIEATMEQLDQVAESLRGAMVSMSQKNGDMAQVTDLTISLAHQLAAIGKDLEARISHFKTTCEQNGGEITTGGTCVDSDQSEQQVQTKLQTDKLVAGNLEASATLLEI</sequence>
<keyword evidence="4" id="KW-1133">Transmembrane helix</keyword>
<keyword evidence="1" id="KW-0145">Chemotaxis</keyword>
<dbReference type="PANTHER" id="PTHR43531">
    <property type="entry name" value="PROTEIN ICFG"/>
    <property type="match status" value="1"/>
</dbReference>
<proteinExistence type="inferred from homology"/>
<dbReference type="SMART" id="SM00304">
    <property type="entry name" value="HAMP"/>
    <property type="match status" value="1"/>
</dbReference>
<name>F8F0D6_GRAC1</name>
<keyword evidence="4" id="KW-0812">Transmembrane</keyword>
<dbReference type="RefSeq" id="WP_013968311.1">
    <property type="nucleotide sequence ID" value="NC_015732.1"/>
</dbReference>
<dbReference type="Gene3D" id="1.10.287.950">
    <property type="entry name" value="Methyl-accepting chemotaxis protein"/>
    <property type="match status" value="1"/>
</dbReference>
<dbReference type="SMART" id="SM00283">
    <property type="entry name" value="MA"/>
    <property type="match status" value="1"/>
</dbReference>
<feature type="domain" description="Methyl-accepting transducer" evidence="5">
    <location>
        <begin position="328"/>
        <end position="564"/>
    </location>
</feature>
<dbReference type="Pfam" id="PF00015">
    <property type="entry name" value="MCPsignal"/>
    <property type="match status" value="1"/>
</dbReference>
<evidence type="ECO:0000256" key="4">
    <source>
        <dbReference type="SAM" id="Phobius"/>
    </source>
</evidence>
<dbReference type="GO" id="GO:0006935">
    <property type="term" value="P:chemotaxis"/>
    <property type="evidence" value="ECO:0007669"/>
    <property type="project" value="UniProtKB-KW"/>
</dbReference>
<feature type="transmembrane region" description="Helical" evidence="4">
    <location>
        <begin position="206"/>
        <end position="228"/>
    </location>
</feature>
<dbReference type="PROSITE" id="PS50885">
    <property type="entry name" value="HAMP"/>
    <property type="match status" value="1"/>
</dbReference>
<dbReference type="InterPro" id="IPR051310">
    <property type="entry name" value="MCP_chemotaxis"/>
</dbReference>
<dbReference type="Pfam" id="PF00672">
    <property type="entry name" value="HAMP"/>
    <property type="match status" value="1"/>
</dbReference>
<accession>F8F0D6</accession>
<dbReference type="STRING" id="744872.Spica_0846"/>
<protein>
    <submittedName>
        <fullName evidence="7">Methyl-accepting chemotaxis sensory transducer</fullName>
    </submittedName>
</protein>
<dbReference type="Proteomes" id="UP000000503">
    <property type="component" value="Chromosome"/>
</dbReference>
<keyword evidence="3" id="KW-0807">Transducer</keyword>
<dbReference type="CDD" id="cd06225">
    <property type="entry name" value="HAMP"/>
    <property type="match status" value="1"/>
</dbReference>
<dbReference type="GO" id="GO:0005886">
    <property type="term" value="C:plasma membrane"/>
    <property type="evidence" value="ECO:0007669"/>
    <property type="project" value="TreeGrafter"/>
</dbReference>
<gene>
    <name evidence="7" type="ordered locus">Spica_0846</name>
</gene>